<dbReference type="AlphaFoldDB" id="A0A6A6LCI5"/>
<evidence type="ECO:0008006" key="21">
    <source>
        <dbReference type="Google" id="ProtNLM"/>
    </source>
</evidence>
<keyword evidence="6" id="KW-0812">Transmembrane</keyword>
<keyword evidence="8" id="KW-0479">Metal-binding</keyword>
<feature type="domain" description="DDE Tnp4" evidence="18">
    <location>
        <begin position="27"/>
        <end position="154"/>
    </location>
</feature>
<evidence type="ECO:0000256" key="3">
    <source>
        <dbReference type="ARBA" id="ARBA00006108"/>
    </source>
</evidence>
<comment type="similarity">
    <text evidence="4">Belongs to the HARBI1 family.</text>
</comment>
<proteinExistence type="inferred from homology"/>
<evidence type="ECO:0000256" key="13">
    <source>
        <dbReference type="ARBA" id="ARBA00023136"/>
    </source>
</evidence>
<dbReference type="Pfam" id="PF12352">
    <property type="entry name" value="V-SNARE_C"/>
    <property type="match status" value="1"/>
</dbReference>
<dbReference type="PANTHER" id="PTHR22930">
    <property type="match status" value="1"/>
</dbReference>
<dbReference type="GO" id="GO:0006886">
    <property type="term" value="P:intracellular protein transport"/>
    <property type="evidence" value="ECO:0007669"/>
    <property type="project" value="InterPro"/>
</dbReference>
<dbReference type="FunFam" id="1.20.58.400:FF:000001">
    <property type="entry name" value="Vesicle transport through interaction with t-SNAREs homolog 1A"/>
    <property type="match status" value="1"/>
</dbReference>
<dbReference type="FunFam" id="1.20.5.110:FF:000002">
    <property type="entry name" value="Vesicle transport through interaction with t-SNAREsB"/>
    <property type="match status" value="1"/>
</dbReference>
<dbReference type="GO" id="GO:0005634">
    <property type="term" value="C:nucleus"/>
    <property type="evidence" value="ECO:0007669"/>
    <property type="project" value="UniProtKB-SubCell"/>
</dbReference>
<dbReference type="GO" id="GO:0005768">
    <property type="term" value="C:endosome"/>
    <property type="evidence" value="ECO:0007669"/>
    <property type="project" value="UniProtKB-ARBA"/>
</dbReference>
<keyword evidence="13" id="KW-0472">Membrane</keyword>
<comment type="similarity">
    <text evidence="3">Belongs to the VTI1 family.</text>
</comment>
<evidence type="ECO:0000256" key="14">
    <source>
        <dbReference type="ARBA" id="ARBA00023242"/>
    </source>
</evidence>
<comment type="cofactor">
    <cofactor evidence="1">
        <name>a divalent metal cation</name>
        <dbReference type="ChEBI" id="CHEBI:60240"/>
    </cofactor>
</comment>
<dbReference type="GO" id="GO:0016192">
    <property type="term" value="P:vesicle-mediated transport"/>
    <property type="evidence" value="ECO:0007669"/>
    <property type="project" value="InterPro"/>
</dbReference>
<evidence type="ECO:0000256" key="16">
    <source>
        <dbReference type="SAM" id="Coils"/>
    </source>
</evidence>
<dbReference type="GO" id="GO:0016020">
    <property type="term" value="C:membrane"/>
    <property type="evidence" value="ECO:0007669"/>
    <property type="project" value="InterPro"/>
</dbReference>
<evidence type="ECO:0000256" key="12">
    <source>
        <dbReference type="ARBA" id="ARBA00023054"/>
    </source>
</evidence>
<keyword evidence="11" id="KW-1133">Transmembrane helix</keyword>
<accession>A0A6A6LCI5</accession>
<evidence type="ECO:0000256" key="6">
    <source>
        <dbReference type="ARBA" id="ARBA00022692"/>
    </source>
</evidence>
<evidence type="ECO:0000313" key="19">
    <source>
        <dbReference type="EMBL" id="KAF2299160.1"/>
    </source>
</evidence>
<keyword evidence="5" id="KW-0813">Transport</keyword>
<dbReference type="GO" id="GO:0004518">
    <property type="term" value="F:nuclease activity"/>
    <property type="evidence" value="ECO:0007669"/>
    <property type="project" value="UniProtKB-KW"/>
</dbReference>
<dbReference type="InterPro" id="IPR045249">
    <property type="entry name" value="HARBI1-like"/>
</dbReference>
<keyword evidence="12 16" id="KW-0175">Coiled coil</keyword>
<feature type="coiled-coil region" evidence="16">
    <location>
        <begin position="312"/>
        <end position="339"/>
    </location>
</feature>
<dbReference type="InterPro" id="IPR010989">
    <property type="entry name" value="SNARE"/>
</dbReference>
<evidence type="ECO:0000256" key="10">
    <source>
        <dbReference type="ARBA" id="ARBA00022927"/>
    </source>
</evidence>
<evidence type="ECO:0000259" key="17">
    <source>
        <dbReference type="Pfam" id="PF05008"/>
    </source>
</evidence>
<dbReference type="CDD" id="cd15862">
    <property type="entry name" value="SNARE_Vti1"/>
    <property type="match status" value="1"/>
</dbReference>
<dbReference type="SUPFAM" id="SSF58038">
    <property type="entry name" value="SNARE fusion complex"/>
    <property type="match status" value="1"/>
</dbReference>
<dbReference type="PANTHER" id="PTHR22930:SF268">
    <property type="entry name" value="NUCLEASE HARBI1"/>
    <property type="match status" value="1"/>
</dbReference>
<protein>
    <recommendedName>
        <fullName evidence="21">DDE Tnp4 domain-containing protein</fullName>
    </recommendedName>
</protein>
<dbReference type="Gene3D" id="1.20.5.110">
    <property type="match status" value="1"/>
</dbReference>
<evidence type="ECO:0000256" key="5">
    <source>
        <dbReference type="ARBA" id="ARBA00022448"/>
    </source>
</evidence>
<dbReference type="EMBL" id="JAAGAX010000011">
    <property type="protein sequence ID" value="KAF2299160.1"/>
    <property type="molecule type" value="Genomic_DNA"/>
</dbReference>
<name>A0A6A6LCI5_HEVBR</name>
<keyword evidence="20" id="KW-1185">Reference proteome</keyword>
<dbReference type="Pfam" id="PF05008">
    <property type="entry name" value="V-SNARE"/>
    <property type="match status" value="1"/>
</dbReference>
<reference evidence="19 20" key="1">
    <citation type="journal article" date="2020" name="Mol. Plant">
        <title>The Chromosome-Based Rubber Tree Genome Provides New Insights into Spurge Genome Evolution and Rubber Biosynthesis.</title>
        <authorList>
            <person name="Liu J."/>
            <person name="Shi C."/>
            <person name="Shi C.C."/>
            <person name="Li W."/>
            <person name="Zhang Q.J."/>
            <person name="Zhang Y."/>
            <person name="Li K."/>
            <person name="Lu H.F."/>
            <person name="Shi C."/>
            <person name="Zhu S.T."/>
            <person name="Xiao Z.Y."/>
            <person name="Nan H."/>
            <person name="Yue Y."/>
            <person name="Zhu X.G."/>
            <person name="Wu Y."/>
            <person name="Hong X.N."/>
            <person name="Fan G.Y."/>
            <person name="Tong Y."/>
            <person name="Zhang D."/>
            <person name="Mao C.L."/>
            <person name="Liu Y.L."/>
            <person name="Hao S.J."/>
            <person name="Liu W.Q."/>
            <person name="Lv M.Q."/>
            <person name="Zhang H.B."/>
            <person name="Liu Y."/>
            <person name="Hu-Tang G.R."/>
            <person name="Wang J.P."/>
            <person name="Wang J.H."/>
            <person name="Sun Y.H."/>
            <person name="Ni S.B."/>
            <person name="Chen W.B."/>
            <person name="Zhang X.C."/>
            <person name="Jiao Y.N."/>
            <person name="Eichler E.E."/>
            <person name="Li G.H."/>
            <person name="Liu X."/>
            <person name="Gao L.Z."/>
        </authorList>
    </citation>
    <scope>NUCLEOTIDE SEQUENCE [LARGE SCALE GENOMIC DNA]</scope>
    <source>
        <strain evidence="20">cv. GT1</strain>
        <tissue evidence="19">Leaf</tissue>
    </source>
</reference>
<dbReference type="GO" id="GO:0046872">
    <property type="term" value="F:metal ion binding"/>
    <property type="evidence" value="ECO:0007669"/>
    <property type="project" value="UniProtKB-KW"/>
</dbReference>
<feature type="domain" description="Vesicle transport v-SNARE N-terminal" evidence="17">
    <location>
        <begin position="245"/>
        <end position="336"/>
    </location>
</feature>
<keyword evidence="14" id="KW-0539">Nucleus</keyword>
<gene>
    <name evidence="19" type="ORF">GH714_030850</name>
</gene>
<keyword evidence="10" id="KW-0653">Protein transport</keyword>
<keyword evidence="7" id="KW-0540">Nuclease</keyword>
<evidence type="ECO:0000256" key="1">
    <source>
        <dbReference type="ARBA" id="ARBA00001968"/>
    </source>
</evidence>
<evidence type="ECO:0000256" key="2">
    <source>
        <dbReference type="ARBA" id="ARBA00004123"/>
    </source>
</evidence>
<evidence type="ECO:0000256" key="9">
    <source>
        <dbReference type="ARBA" id="ARBA00022801"/>
    </source>
</evidence>
<sequence length="454" mass="52826">MVPPEILNSKGRFYPYFKNCIGAIDGHIRVKVPKADVSRYRGRKGIPIMNILAVCTFNLRFTYVLSGWEGSASDSRILENALTREDKLKVFKGKFYLVDAGYPLRSKFFTPYRSTRYHLKEYSRYPLENMKELFNLRHASLRNVIERVFGVLKRDEDLLCQVDNELMQNDFDANEIRYIRDADARLGEQIRNDMAMRMWIEQWEVMEALDFLHVKDHEYLVERYIACDDDIKLSWLKMKMGSPIMSDVFEGYERQYCELSANLSRKYNSTFILPDGEEKKEKISLIKSGLDDCDVLIRKMDLEARSLQPSVKAMLLAKLREYKSDLNKLKREFKRITSGNADQASREELLEAGMADVHAVSADQRERLSMSVERLNQSGDRIKESRRTMLETEELGVSILEDLHQQRQTLLHAHTKVSSLSLSLSPLSLSLSPLEWEMGTEFDVERVFVVMSFV</sequence>
<evidence type="ECO:0000259" key="18">
    <source>
        <dbReference type="Pfam" id="PF13359"/>
    </source>
</evidence>
<dbReference type="Pfam" id="PF13359">
    <property type="entry name" value="DDE_Tnp_4"/>
    <property type="match status" value="1"/>
</dbReference>
<comment type="caution">
    <text evidence="19">The sequence shown here is derived from an EMBL/GenBank/DDBJ whole genome shotgun (WGS) entry which is preliminary data.</text>
</comment>
<keyword evidence="9" id="KW-0378">Hydrolase</keyword>
<dbReference type="InterPro" id="IPR038407">
    <property type="entry name" value="v-SNARE_N_sf"/>
</dbReference>
<dbReference type="InterPro" id="IPR007705">
    <property type="entry name" value="Vesicle_trsprt_v-SNARE_N"/>
</dbReference>
<organism evidence="19 20">
    <name type="scientific">Hevea brasiliensis</name>
    <name type="common">Para rubber tree</name>
    <name type="synonym">Siphonia brasiliensis</name>
    <dbReference type="NCBI Taxonomy" id="3981"/>
    <lineage>
        <taxon>Eukaryota</taxon>
        <taxon>Viridiplantae</taxon>
        <taxon>Streptophyta</taxon>
        <taxon>Embryophyta</taxon>
        <taxon>Tracheophyta</taxon>
        <taxon>Spermatophyta</taxon>
        <taxon>Magnoliopsida</taxon>
        <taxon>eudicotyledons</taxon>
        <taxon>Gunneridae</taxon>
        <taxon>Pentapetalae</taxon>
        <taxon>rosids</taxon>
        <taxon>fabids</taxon>
        <taxon>Malpighiales</taxon>
        <taxon>Euphorbiaceae</taxon>
        <taxon>Crotonoideae</taxon>
        <taxon>Micrandreae</taxon>
        <taxon>Hevea</taxon>
    </lineage>
</organism>
<evidence type="ECO:0000256" key="7">
    <source>
        <dbReference type="ARBA" id="ARBA00022722"/>
    </source>
</evidence>
<evidence type="ECO:0000256" key="11">
    <source>
        <dbReference type="ARBA" id="ARBA00022989"/>
    </source>
</evidence>
<dbReference type="GO" id="GO:0016787">
    <property type="term" value="F:hydrolase activity"/>
    <property type="evidence" value="ECO:0007669"/>
    <property type="project" value="UniProtKB-KW"/>
</dbReference>
<evidence type="ECO:0000256" key="15">
    <source>
        <dbReference type="ARBA" id="ARBA00060376"/>
    </source>
</evidence>
<dbReference type="InterPro" id="IPR027806">
    <property type="entry name" value="HARBI1_dom"/>
</dbReference>
<comment type="subcellular location">
    <subcellularLocation>
        <location evidence="2">Nucleus</location>
    </subcellularLocation>
    <subcellularLocation>
        <location evidence="15">Prevacuolar compartment membrane</location>
        <topology evidence="15">Single-pass type IV membrane protein</topology>
    </subcellularLocation>
</comment>
<dbReference type="Proteomes" id="UP000467840">
    <property type="component" value="Chromosome 1"/>
</dbReference>
<evidence type="ECO:0000256" key="8">
    <source>
        <dbReference type="ARBA" id="ARBA00022723"/>
    </source>
</evidence>
<dbReference type="SUPFAM" id="SSF47661">
    <property type="entry name" value="t-snare proteins"/>
    <property type="match status" value="1"/>
</dbReference>
<evidence type="ECO:0000313" key="20">
    <source>
        <dbReference type="Proteomes" id="UP000467840"/>
    </source>
</evidence>
<dbReference type="Gene3D" id="1.20.58.400">
    <property type="entry name" value="t-snare proteins"/>
    <property type="match status" value="1"/>
</dbReference>
<evidence type="ECO:0000256" key="4">
    <source>
        <dbReference type="ARBA" id="ARBA00006958"/>
    </source>
</evidence>